<name>A0A1Q8ZZI9_9HYPH</name>
<accession>A0A1Q8ZZI9</accession>
<evidence type="ECO:0000313" key="2">
    <source>
        <dbReference type="EMBL" id="OLP47648.1"/>
    </source>
</evidence>
<dbReference type="AlphaFoldDB" id="A0A1Q8ZZI9"/>
<organism evidence="2 3">
    <name type="scientific">Allorhizobium taibaishanense</name>
    <dbReference type="NCBI Taxonomy" id="887144"/>
    <lineage>
        <taxon>Bacteria</taxon>
        <taxon>Pseudomonadati</taxon>
        <taxon>Pseudomonadota</taxon>
        <taxon>Alphaproteobacteria</taxon>
        <taxon>Hyphomicrobiales</taxon>
        <taxon>Rhizobiaceae</taxon>
        <taxon>Rhizobium/Agrobacterium group</taxon>
        <taxon>Allorhizobium</taxon>
    </lineage>
</organism>
<dbReference type="Proteomes" id="UP000544107">
    <property type="component" value="Unassembled WGS sequence"/>
</dbReference>
<proteinExistence type="predicted"/>
<evidence type="ECO:0000313" key="4">
    <source>
        <dbReference type="Proteomes" id="UP000544107"/>
    </source>
</evidence>
<dbReference type="EMBL" id="JACIED010000002">
    <property type="protein sequence ID" value="MBB4007383.1"/>
    <property type="molecule type" value="Genomic_DNA"/>
</dbReference>
<reference evidence="1 4" key="2">
    <citation type="submission" date="2020-08" db="EMBL/GenBank/DDBJ databases">
        <title>Genomic Encyclopedia of Type Strains, Phase IV (KMG-IV): sequencing the most valuable type-strain genomes for metagenomic binning, comparative biology and taxonomic classification.</title>
        <authorList>
            <person name="Goeker M."/>
        </authorList>
    </citation>
    <scope>NUCLEOTIDE SEQUENCE [LARGE SCALE GENOMIC DNA]</scope>
    <source>
        <strain evidence="1 4">DSM 100021</strain>
    </source>
</reference>
<gene>
    <name evidence="2" type="ORF">BJF91_04450</name>
    <name evidence="1" type="ORF">GGQ71_001646</name>
</gene>
<reference evidence="2 3" key="1">
    <citation type="submission" date="2016-09" db="EMBL/GenBank/DDBJ databases">
        <title>Rhizobium oryziradicis sp. nov., isolated from the root of rice.</title>
        <authorList>
            <person name="Zhao J."/>
            <person name="Zhang X."/>
        </authorList>
    </citation>
    <scope>NUCLEOTIDE SEQUENCE [LARGE SCALE GENOMIC DNA]</scope>
    <source>
        <strain evidence="2 3">14971</strain>
    </source>
</reference>
<evidence type="ECO:0000313" key="3">
    <source>
        <dbReference type="Proteomes" id="UP000185598"/>
    </source>
</evidence>
<dbReference type="RefSeq" id="WP_075616823.1">
    <property type="nucleotide sequence ID" value="NZ_JACIED010000002.1"/>
</dbReference>
<protein>
    <submittedName>
        <fullName evidence="1">Uncharacterized protein YjiS (DUF1127 family)</fullName>
    </submittedName>
</protein>
<evidence type="ECO:0000313" key="1">
    <source>
        <dbReference type="EMBL" id="MBB4007383.1"/>
    </source>
</evidence>
<dbReference type="Proteomes" id="UP000185598">
    <property type="component" value="Unassembled WGS sequence"/>
</dbReference>
<dbReference type="OrthoDB" id="8291346at2"/>
<dbReference type="EMBL" id="MKIN01000027">
    <property type="protein sequence ID" value="OLP47648.1"/>
    <property type="molecule type" value="Genomic_DNA"/>
</dbReference>
<keyword evidence="3" id="KW-1185">Reference proteome</keyword>
<comment type="caution">
    <text evidence="2">The sequence shown here is derived from an EMBL/GenBank/DDBJ whole genome shotgun (WGS) entry which is preliminary data.</text>
</comment>
<sequence length="94" mass="10802">MRTTDPTNNSVVTVPTRGFARRFAPAYRWIMSVLTGVILQRAKRTPSNDLSNLNAHQLRDLGLDHRDPMFREEQERQRQARLAAYAFLTGMSGR</sequence>